<dbReference type="Pfam" id="PF05686">
    <property type="entry name" value="Glyco_transf_90"/>
    <property type="match status" value="1"/>
</dbReference>
<reference evidence="3" key="1">
    <citation type="journal article" date="2023" name="Plant J.">
        <title>The genome of the king protea, Protea cynaroides.</title>
        <authorList>
            <person name="Chang J."/>
            <person name="Duong T.A."/>
            <person name="Schoeman C."/>
            <person name="Ma X."/>
            <person name="Roodt D."/>
            <person name="Barker N."/>
            <person name="Li Z."/>
            <person name="Van de Peer Y."/>
            <person name="Mizrachi E."/>
        </authorList>
    </citation>
    <scope>NUCLEOTIDE SEQUENCE</scope>
    <source>
        <tissue evidence="3">Young leaves</tissue>
    </source>
</reference>
<dbReference type="InterPro" id="IPR006598">
    <property type="entry name" value="CAP10"/>
</dbReference>
<dbReference type="Proteomes" id="UP001141806">
    <property type="component" value="Unassembled WGS sequence"/>
</dbReference>
<feature type="transmembrane region" description="Helical" evidence="1">
    <location>
        <begin position="40"/>
        <end position="58"/>
    </location>
</feature>
<dbReference type="PANTHER" id="PTHR12203">
    <property type="entry name" value="KDEL LYS-ASP-GLU-LEU CONTAINING - RELATED"/>
    <property type="match status" value="1"/>
</dbReference>
<dbReference type="OrthoDB" id="202415at2759"/>
<keyword evidence="1" id="KW-1133">Transmembrane helix</keyword>
<keyword evidence="1" id="KW-0812">Transmembrane</keyword>
<dbReference type="AlphaFoldDB" id="A0A9Q0JX37"/>
<name>A0A9Q0JX37_9MAGN</name>
<dbReference type="EMBL" id="JAMYWD010000011">
    <property type="protein sequence ID" value="KAJ4955036.1"/>
    <property type="molecule type" value="Genomic_DNA"/>
</dbReference>
<proteinExistence type="predicted"/>
<keyword evidence="4" id="KW-1185">Reference proteome</keyword>
<keyword evidence="1" id="KW-0472">Membrane</keyword>
<gene>
    <name evidence="3" type="ORF">NE237_011819</name>
</gene>
<evidence type="ECO:0000313" key="4">
    <source>
        <dbReference type="Proteomes" id="UP001141806"/>
    </source>
</evidence>
<dbReference type="SMART" id="SM00672">
    <property type="entry name" value="CAP10"/>
    <property type="match status" value="1"/>
</dbReference>
<evidence type="ECO:0000256" key="1">
    <source>
        <dbReference type="SAM" id="Phobius"/>
    </source>
</evidence>
<organism evidence="3 4">
    <name type="scientific">Protea cynaroides</name>
    <dbReference type="NCBI Taxonomy" id="273540"/>
    <lineage>
        <taxon>Eukaryota</taxon>
        <taxon>Viridiplantae</taxon>
        <taxon>Streptophyta</taxon>
        <taxon>Embryophyta</taxon>
        <taxon>Tracheophyta</taxon>
        <taxon>Spermatophyta</taxon>
        <taxon>Magnoliopsida</taxon>
        <taxon>Proteales</taxon>
        <taxon>Proteaceae</taxon>
        <taxon>Protea</taxon>
    </lineage>
</organism>
<dbReference type="PANTHER" id="PTHR12203:SF99">
    <property type="entry name" value="OS04G0534100 PROTEIN"/>
    <property type="match status" value="1"/>
</dbReference>
<evidence type="ECO:0000313" key="3">
    <source>
        <dbReference type="EMBL" id="KAJ4955036.1"/>
    </source>
</evidence>
<feature type="domain" description="Glycosyl transferase CAP10" evidence="2">
    <location>
        <begin position="191"/>
        <end position="440"/>
    </location>
</feature>
<comment type="caution">
    <text evidence="3">The sequence shown here is derived from an EMBL/GenBank/DDBJ whole genome shotgun (WGS) entry which is preliminary data.</text>
</comment>
<dbReference type="InterPro" id="IPR051091">
    <property type="entry name" value="O-Glucosyltr/Glycosyltrsf_90"/>
</dbReference>
<evidence type="ECO:0000259" key="2">
    <source>
        <dbReference type="SMART" id="SM00672"/>
    </source>
</evidence>
<sequence length="516" mass="60769">MGENRENRKTLECVSSVSPAAYRHFSETIWPVLKKGPFKTIIFFLLLLVAAHIASFWTDTHTSLMDVTILNSFLPFKNLQQSAEIPEFPFNCSNIDLTKGCPSGTHHHNPTTSSNEECPHYFRWIHENLRPWKERGGITREMVERARPTANFRLLIVNGTMYVERYRQPYQTRDVFTWWGILQLMRRYPGRLPDLDLMFDCDDLPTIRSDDYKGPLASAPPPLFRYCADNSTLDIVFPDWSFWGWPEINIKPWGQMLKQFREVNKMMIWSKKEPYAYWKGNPNRYQSRLHLMKCNSSPKQDWNARIYVQDWKKEGREGFKNSDLAKQCIHRYKIYVEGNSWSVSEKYILACNSMALIVKPRYYDFFTRSLVPLKHYWPIKEQDMCRSIKFAVDFGNSHQPMAQEIGNMGSKFVQEELKMEYVYDYMFHLLNEYSKLLLYKPTVPEKAVEYCSEVMGCSASGFVKQSMKESVVMGPSNTEPCTMPPPFDATTLRHFLDEKENQTKEVETWENQNRRQ</sequence>
<accession>A0A9Q0JX37</accession>
<protein>
    <recommendedName>
        <fullName evidence="2">Glycosyl transferase CAP10 domain-containing protein</fullName>
    </recommendedName>
</protein>